<accession>A0A7U8AR73</accession>
<dbReference type="PIRSF" id="PIRSF028162">
    <property type="entry name" value="BcbE_prd"/>
    <property type="match status" value="1"/>
</dbReference>
<dbReference type="Proteomes" id="UP000533324">
    <property type="component" value="Unassembled WGS sequence"/>
</dbReference>
<evidence type="ECO:0000313" key="3">
    <source>
        <dbReference type="Proteomes" id="UP000533324"/>
    </source>
</evidence>
<keyword evidence="2" id="KW-0808">Transferase</keyword>
<dbReference type="CDD" id="cd04183">
    <property type="entry name" value="GT2_BcE_like"/>
    <property type="match status" value="1"/>
</dbReference>
<dbReference type="InterPro" id="IPR029044">
    <property type="entry name" value="Nucleotide-diphossugar_trans"/>
</dbReference>
<dbReference type="Gene3D" id="3.90.550.10">
    <property type="entry name" value="Spore Coat Polysaccharide Biosynthesis Protein SpsA, Chain A"/>
    <property type="match status" value="1"/>
</dbReference>
<comment type="caution">
    <text evidence="2">The sequence shown here is derived from an EMBL/GenBank/DDBJ whole genome shotgun (WGS) entry which is preliminary data.</text>
</comment>
<reference evidence="2 3" key="1">
    <citation type="submission" date="2018-05" db="EMBL/GenBank/DDBJ databases">
        <authorList>
            <consortium name="PulseNet: The National Subtyping Network for Foodborne Disease Surveillance"/>
            <person name="Tarr C.L."/>
            <person name="Trees E."/>
            <person name="Katz L.S."/>
            <person name="Carleton-Romer H.A."/>
            <person name="Stroika S."/>
            <person name="Kucerova Z."/>
            <person name="Roache K.F."/>
            <person name="Sabol A.L."/>
            <person name="Besser J."/>
            <person name="Gerner-Smidt P."/>
        </authorList>
    </citation>
    <scope>NUCLEOTIDE SEQUENCE [LARGE SCALE GENOMIC DNA]</scope>
    <source>
        <strain evidence="2 3">1988D-2602</strain>
    </source>
</reference>
<dbReference type="SUPFAM" id="SSF53448">
    <property type="entry name" value="Nucleotide-diphospho-sugar transferases"/>
    <property type="match status" value="1"/>
</dbReference>
<name>A0A7U8AR73_CAMLA</name>
<proteinExistence type="predicted"/>
<evidence type="ECO:0000259" key="1">
    <source>
        <dbReference type="Pfam" id="PF12804"/>
    </source>
</evidence>
<dbReference type="InterPro" id="IPR025877">
    <property type="entry name" value="MobA-like_NTP_Trfase"/>
</dbReference>
<evidence type="ECO:0000313" key="2">
    <source>
        <dbReference type="EMBL" id="EAJ1255134.1"/>
    </source>
</evidence>
<dbReference type="AlphaFoldDB" id="A0A7U8AR73"/>
<sequence>MIDIVVPLAGKSSFFSEDKDGFPKPFVEICGKTMLEHFIRNYDSVKEKRFVFILKQDDVRRYHLDDAINVLTDGKCKIIVLKNETEGMLCSVMMAVDDIQKENPVLVVNMDQIFEYNLREILFKFEQCDAGVLSFENVHPRWAYVKCNESNNFVLESFEKKPISKNAIAGFYYFKNLDLLFNAAKNVIKKDVNYMGKYYIASTLNELILKNKKVINITIDSNRYFTFYSHAKISEYERIKSQPKNISR</sequence>
<feature type="domain" description="MobA-like NTP transferase" evidence="1">
    <location>
        <begin position="8"/>
        <end position="139"/>
    </location>
</feature>
<dbReference type="InterPro" id="IPR016873">
    <property type="entry name" value="Caps_polysacc_synth_BcbE_prd"/>
</dbReference>
<dbReference type="EMBL" id="AABVCV010000022">
    <property type="protein sequence ID" value="EAJ1255134.1"/>
    <property type="molecule type" value="Genomic_DNA"/>
</dbReference>
<gene>
    <name evidence="2" type="ORF">A0Y59_08160</name>
</gene>
<dbReference type="Pfam" id="PF12804">
    <property type="entry name" value="NTP_transf_3"/>
    <property type="match status" value="1"/>
</dbReference>
<dbReference type="GO" id="GO:0016779">
    <property type="term" value="F:nucleotidyltransferase activity"/>
    <property type="evidence" value="ECO:0007669"/>
    <property type="project" value="UniProtKB-ARBA"/>
</dbReference>
<organism evidence="2 3">
    <name type="scientific">Campylobacter lari</name>
    <dbReference type="NCBI Taxonomy" id="201"/>
    <lineage>
        <taxon>Bacteria</taxon>
        <taxon>Pseudomonadati</taxon>
        <taxon>Campylobacterota</taxon>
        <taxon>Epsilonproteobacteria</taxon>
        <taxon>Campylobacterales</taxon>
        <taxon>Campylobacteraceae</taxon>
        <taxon>Campylobacter</taxon>
    </lineage>
</organism>
<protein>
    <submittedName>
        <fullName evidence="2">Glycosyl transferase family 2</fullName>
    </submittedName>
</protein>